<dbReference type="InterPro" id="IPR021124">
    <property type="entry name" value="CRISPR-assoc_prot_Cas5"/>
</dbReference>
<sequence length="235" mass="26914">MTTLIIRLTAPLQSYGDEATFARRTTGDYPSKSAVIGMVAAALGYHRDDPQILKLNQLHFAVRVDQPGTILTDYQTVEWRRNTRKVTYRDYLQDAVFVVALGSDDRQVVERIKNALKHPRFQLFLGRRSNVPAGALDLTVVDSDPVSALESLKWQASKWYQKRKRKLADVAVEIIADAHLLPESRSTMVRDRVVSFDQRHRQHGYRPIAVKRVRLKNPSFQGNEMATNHDIMKFL</sequence>
<organism evidence="2 3">
    <name type="scientific">Lentilactobacillus raoultii</name>
    <dbReference type="NCBI Taxonomy" id="1987503"/>
    <lineage>
        <taxon>Bacteria</taxon>
        <taxon>Bacillati</taxon>
        <taxon>Bacillota</taxon>
        <taxon>Bacilli</taxon>
        <taxon>Lactobacillales</taxon>
        <taxon>Lactobacillaceae</taxon>
        <taxon>Lentilactobacillus</taxon>
    </lineage>
</organism>
<dbReference type="NCBIfam" id="TIGR01868">
    <property type="entry name" value="casD_Cas5e"/>
    <property type="match status" value="1"/>
</dbReference>
<keyword evidence="3" id="KW-1185">Reference proteome</keyword>
<proteinExistence type="predicted"/>
<dbReference type="InterPro" id="IPR013422">
    <property type="entry name" value="CRISPR-assoc_prot_Cas5_N"/>
</dbReference>
<keyword evidence="1" id="KW-0051">Antiviral defense</keyword>
<comment type="caution">
    <text evidence="2">The sequence shown here is derived from an EMBL/GenBank/DDBJ whole genome shotgun (WGS) entry which is preliminary data.</text>
</comment>
<protein>
    <submittedName>
        <fullName evidence="2">Type I-E CRISPR-associated protein Cas5/CasD</fullName>
    </submittedName>
</protein>
<dbReference type="Proteomes" id="UP001597156">
    <property type="component" value="Unassembled WGS sequence"/>
</dbReference>
<dbReference type="InterPro" id="IPR010147">
    <property type="entry name" value="CRISPR-assoc_prot_CasD"/>
</dbReference>
<gene>
    <name evidence="2" type="primary">cas5e</name>
    <name evidence="2" type="ORF">ACFQ22_02165</name>
</gene>
<dbReference type="EMBL" id="JBHTLH010000005">
    <property type="protein sequence ID" value="MFD1124168.1"/>
    <property type="molecule type" value="Genomic_DNA"/>
</dbReference>
<dbReference type="Gene3D" id="3.30.70.2660">
    <property type="match status" value="1"/>
</dbReference>
<dbReference type="NCBIfam" id="TIGR02593">
    <property type="entry name" value="CRISPR_cas5"/>
    <property type="match status" value="1"/>
</dbReference>
<dbReference type="RefSeq" id="WP_121977775.1">
    <property type="nucleotide sequence ID" value="NZ_JBHTLH010000005.1"/>
</dbReference>
<dbReference type="Pfam" id="PF09704">
    <property type="entry name" value="Cas_Cas5d"/>
    <property type="match status" value="1"/>
</dbReference>
<evidence type="ECO:0000256" key="1">
    <source>
        <dbReference type="ARBA" id="ARBA00023118"/>
    </source>
</evidence>
<accession>A0ABW3PIV0</accession>
<evidence type="ECO:0000313" key="2">
    <source>
        <dbReference type="EMBL" id="MFD1124168.1"/>
    </source>
</evidence>
<evidence type="ECO:0000313" key="3">
    <source>
        <dbReference type="Proteomes" id="UP001597156"/>
    </source>
</evidence>
<reference evidence="3" key="1">
    <citation type="journal article" date="2019" name="Int. J. Syst. Evol. Microbiol.">
        <title>The Global Catalogue of Microorganisms (GCM) 10K type strain sequencing project: providing services to taxonomists for standard genome sequencing and annotation.</title>
        <authorList>
            <consortium name="The Broad Institute Genomics Platform"/>
            <consortium name="The Broad Institute Genome Sequencing Center for Infectious Disease"/>
            <person name="Wu L."/>
            <person name="Ma J."/>
        </authorList>
    </citation>
    <scope>NUCLEOTIDE SEQUENCE [LARGE SCALE GENOMIC DNA]</scope>
    <source>
        <strain evidence="3">CCUG 71848</strain>
    </source>
</reference>
<name>A0ABW3PIV0_9LACO</name>
<dbReference type="CDD" id="cd09756">
    <property type="entry name" value="Cas5_I-E"/>
    <property type="match status" value="1"/>
</dbReference>